<feature type="region of interest" description="Disordered" evidence="1">
    <location>
        <begin position="90"/>
        <end position="135"/>
    </location>
</feature>
<protein>
    <submittedName>
        <fullName evidence="2">Uncharacterized protein</fullName>
    </submittedName>
</protein>
<feature type="region of interest" description="Disordered" evidence="1">
    <location>
        <begin position="548"/>
        <end position="567"/>
    </location>
</feature>
<dbReference type="OrthoDB" id="5401902at2759"/>
<proteinExistence type="predicted"/>
<dbReference type="Proteomes" id="UP000007963">
    <property type="component" value="Unassembled WGS sequence"/>
</dbReference>
<feature type="compositionally biased region" description="Basic and acidic residues" evidence="1">
    <location>
        <begin position="605"/>
        <end position="622"/>
    </location>
</feature>
<evidence type="ECO:0000313" key="3">
    <source>
        <dbReference type="Proteomes" id="UP000007963"/>
    </source>
</evidence>
<dbReference type="VEuPathDB" id="FungiDB:ATEG_02120"/>
<accession>Q0CW14</accession>
<dbReference type="OMA" id="MAVHTWD"/>
<feature type="compositionally biased region" description="Basic and acidic residues" evidence="1">
    <location>
        <begin position="1"/>
        <end position="10"/>
    </location>
</feature>
<dbReference type="STRING" id="341663.Q0CW14"/>
<evidence type="ECO:0000256" key="1">
    <source>
        <dbReference type="SAM" id="MobiDB-lite"/>
    </source>
</evidence>
<gene>
    <name evidence="2" type="ORF">ATEG_02120</name>
</gene>
<dbReference type="EMBL" id="CH476596">
    <property type="protein sequence ID" value="EAU37082.1"/>
    <property type="molecule type" value="Genomic_DNA"/>
</dbReference>
<feature type="region of interest" description="Disordered" evidence="1">
    <location>
        <begin position="1"/>
        <end position="48"/>
    </location>
</feature>
<dbReference type="RefSeq" id="XP_001211298.1">
    <property type="nucleotide sequence ID" value="XM_001211298.1"/>
</dbReference>
<feature type="compositionally biased region" description="Polar residues" evidence="1">
    <location>
        <begin position="626"/>
        <end position="638"/>
    </location>
</feature>
<feature type="compositionally biased region" description="Basic and acidic residues" evidence="1">
    <location>
        <begin position="548"/>
        <end position="557"/>
    </location>
</feature>
<sequence length="673" mass="73448">MRTLVEEPVNRRKPSSFSHQSEDILAGGLQPLRPPNDPPHSTLAQTNSGFARFLKEHTSPKHQRVTAGGRIVPMEPQTPVPKFRLTLRKRTDGDCDEGDDLTIVTRDDDRGSKLESEDTQTVEVGPGPAGSTPSRSVRLLPNLARSSLVQGSETYTNAFGMPGLFPPAATNTGAFLQQDAVPFSYNTSQLPFNADGPLPPYYSAYGAGIDAGSCFPACYPPMPAQEFITAGQTRIQQPTSVPRFSEGAASGSISAGSASSCGQFSSGFDTRACLGPQWQWQAGGPLPAFSQPHVHPAAYRENPYQSRLKEVRGQYDILSAQLSRIDRHMALNAWDIDGQSKTLLVEQRKSLVRELDVLRLYIEQLEQSLDMTKWGICDSTASAAVGTPTPMGNPYTHLVGPRTLVPNLIYGMQSIPAPPFPNTFPEFFPSIDSTGGTFPVQNADNSAYYSSDAQEETAAANRHNQRPRPQQSLSVNIPHGPVETGLQASTGEDATESAAPDDNRWATPARSSPLELQQIYHRIEEANKRGEKLDGLLRELSSATSELLRRRQEESRRPCQPISGQGTMVYPSMVAAGATRGASDNIESNLHLMRHGRRPWASEFYPREHSSTHKCMPRKDAEADGNMSSSCVSTTDSWATLHETDIRQPGSEALRSGSKGVDDSGSWERYNQP</sequence>
<dbReference type="GeneID" id="4317263"/>
<dbReference type="HOGENOM" id="CLU_408239_0_0_1"/>
<dbReference type="eggNOG" id="ENOG502SVYW">
    <property type="taxonomic scope" value="Eukaryota"/>
</dbReference>
<feature type="region of interest" description="Disordered" evidence="1">
    <location>
        <begin position="605"/>
        <end position="673"/>
    </location>
</feature>
<organism evidence="2 3">
    <name type="scientific">Aspergillus terreus (strain NIH 2624 / FGSC A1156)</name>
    <dbReference type="NCBI Taxonomy" id="341663"/>
    <lineage>
        <taxon>Eukaryota</taxon>
        <taxon>Fungi</taxon>
        <taxon>Dikarya</taxon>
        <taxon>Ascomycota</taxon>
        <taxon>Pezizomycotina</taxon>
        <taxon>Eurotiomycetes</taxon>
        <taxon>Eurotiomycetidae</taxon>
        <taxon>Eurotiales</taxon>
        <taxon>Aspergillaceae</taxon>
        <taxon>Aspergillus</taxon>
        <taxon>Aspergillus subgen. Circumdati</taxon>
    </lineage>
</organism>
<feature type="compositionally biased region" description="Basic and acidic residues" evidence="1">
    <location>
        <begin position="105"/>
        <end position="116"/>
    </location>
</feature>
<name>Q0CW14_ASPTN</name>
<feature type="region of interest" description="Disordered" evidence="1">
    <location>
        <begin position="450"/>
        <end position="511"/>
    </location>
</feature>
<reference evidence="3" key="1">
    <citation type="submission" date="2005-09" db="EMBL/GenBank/DDBJ databases">
        <title>Annotation of the Aspergillus terreus NIH2624 genome.</title>
        <authorList>
            <person name="Birren B.W."/>
            <person name="Lander E.S."/>
            <person name="Galagan J.E."/>
            <person name="Nusbaum C."/>
            <person name="Devon K."/>
            <person name="Henn M."/>
            <person name="Ma L.-J."/>
            <person name="Jaffe D.B."/>
            <person name="Butler J."/>
            <person name="Alvarez P."/>
            <person name="Gnerre S."/>
            <person name="Grabherr M."/>
            <person name="Kleber M."/>
            <person name="Mauceli E.W."/>
            <person name="Brockman W."/>
            <person name="Rounsley S."/>
            <person name="Young S.K."/>
            <person name="LaButti K."/>
            <person name="Pushparaj V."/>
            <person name="DeCaprio D."/>
            <person name="Crawford M."/>
            <person name="Koehrsen M."/>
            <person name="Engels R."/>
            <person name="Montgomery P."/>
            <person name="Pearson M."/>
            <person name="Howarth C."/>
            <person name="Larson L."/>
            <person name="Luoma S."/>
            <person name="White J."/>
            <person name="Alvarado L."/>
            <person name="Kodira C.D."/>
            <person name="Zeng Q."/>
            <person name="Oleary S."/>
            <person name="Yandava C."/>
            <person name="Denning D.W."/>
            <person name="Nierman W.C."/>
            <person name="Milne T."/>
            <person name="Madden K."/>
        </authorList>
    </citation>
    <scope>NUCLEOTIDE SEQUENCE [LARGE SCALE GENOMIC DNA]</scope>
    <source>
        <strain evidence="3">NIH 2624 / FGSC A1156</strain>
    </source>
</reference>
<dbReference type="AlphaFoldDB" id="Q0CW14"/>
<evidence type="ECO:0000313" key="2">
    <source>
        <dbReference type="EMBL" id="EAU37082.1"/>
    </source>
</evidence>